<sequence>MSDYDRVRVGALKLKGNKSLFKSDKSKKKKSKKDQEAKNDPDKMANGGWWRVLEELDLKGGANIAFEYGDYSRTYIAAMDNGKFTLGAPHSEGEGPNPEEVFTLIKTPDDPKISMRTGYGKYIGVDAEGKLNGVAEAIGARERFQVVFEEGKSAIQSASSNMFICMRPSSDGLIMVTSKTAKDDEMINVRTDSEKVGPVDWRSEEDKLGAKKCETAYVKMYQHSKVGLKGRHIAVDLNDRASVRRAQDEGTLHELLLDRRAKTKSDKYC</sequence>
<comment type="similarity">
    <text evidence="2">Belongs to the FRG1 family.</text>
</comment>
<dbReference type="GO" id="GO:0071013">
    <property type="term" value="C:catalytic step 2 spliceosome"/>
    <property type="evidence" value="ECO:0007669"/>
    <property type="project" value="TreeGrafter"/>
</dbReference>
<dbReference type="Gene3D" id="2.80.10.50">
    <property type="match status" value="1"/>
</dbReference>
<dbReference type="Proteomes" id="UP001175271">
    <property type="component" value="Unassembled WGS sequence"/>
</dbReference>
<comment type="caution">
    <text evidence="5">The sequence shown here is derived from an EMBL/GenBank/DDBJ whole genome shotgun (WGS) entry which is preliminary data.</text>
</comment>
<evidence type="ECO:0000256" key="4">
    <source>
        <dbReference type="SAM" id="MobiDB-lite"/>
    </source>
</evidence>
<evidence type="ECO:0000256" key="2">
    <source>
        <dbReference type="ARBA" id="ARBA00010878"/>
    </source>
</evidence>
<name>A0AA39I6Z4_9BILA</name>
<dbReference type="PANTHER" id="PTHR12928">
    <property type="entry name" value="FRG1 PROTEIN"/>
    <property type="match status" value="1"/>
</dbReference>
<protein>
    <submittedName>
        <fullName evidence="5">Uncharacterized protein</fullName>
    </submittedName>
</protein>
<feature type="compositionally biased region" description="Basic and acidic residues" evidence="4">
    <location>
        <begin position="33"/>
        <end position="43"/>
    </location>
</feature>
<keyword evidence="3" id="KW-0539">Nucleus</keyword>
<dbReference type="GO" id="GO:0051015">
    <property type="term" value="F:actin filament binding"/>
    <property type="evidence" value="ECO:0007669"/>
    <property type="project" value="TreeGrafter"/>
</dbReference>
<dbReference type="Pfam" id="PF06229">
    <property type="entry name" value="FRG1"/>
    <property type="match status" value="1"/>
</dbReference>
<dbReference type="InterPro" id="IPR008999">
    <property type="entry name" value="Actin-crosslinking"/>
</dbReference>
<evidence type="ECO:0000313" key="6">
    <source>
        <dbReference type="Proteomes" id="UP001175271"/>
    </source>
</evidence>
<comment type="subcellular location">
    <subcellularLocation>
        <location evidence="1">Nucleus</location>
        <location evidence="1">Nucleolus</location>
    </subcellularLocation>
</comment>
<proteinExistence type="inferred from homology"/>
<keyword evidence="6" id="KW-1185">Reference proteome</keyword>
<evidence type="ECO:0000256" key="3">
    <source>
        <dbReference type="ARBA" id="ARBA00023242"/>
    </source>
</evidence>
<dbReference type="GO" id="GO:0005730">
    <property type="term" value="C:nucleolus"/>
    <property type="evidence" value="ECO:0007669"/>
    <property type="project" value="UniProtKB-SubCell"/>
</dbReference>
<dbReference type="EMBL" id="JAUCMV010000002">
    <property type="protein sequence ID" value="KAK0418960.1"/>
    <property type="molecule type" value="Genomic_DNA"/>
</dbReference>
<evidence type="ECO:0000256" key="1">
    <source>
        <dbReference type="ARBA" id="ARBA00004604"/>
    </source>
</evidence>
<feature type="region of interest" description="Disordered" evidence="4">
    <location>
        <begin position="18"/>
        <end position="44"/>
    </location>
</feature>
<dbReference type="GO" id="GO:0055120">
    <property type="term" value="C:striated muscle dense body"/>
    <property type="evidence" value="ECO:0007669"/>
    <property type="project" value="TreeGrafter"/>
</dbReference>
<organism evidence="5 6">
    <name type="scientific">Steinernema hermaphroditum</name>
    <dbReference type="NCBI Taxonomy" id="289476"/>
    <lineage>
        <taxon>Eukaryota</taxon>
        <taxon>Metazoa</taxon>
        <taxon>Ecdysozoa</taxon>
        <taxon>Nematoda</taxon>
        <taxon>Chromadorea</taxon>
        <taxon>Rhabditida</taxon>
        <taxon>Tylenchina</taxon>
        <taxon>Panagrolaimomorpha</taxon>
        <taxon>Strongyloidoidea</taxon>
        <taxon>Steinernematidae</taxon>
        <taxon>Steinernema</taxon>
    </lineage>
</organism>
<gene>
    <name evidence="5" type="ORF">QR680_013874</name>
</gene>
<dbReference type="CDD" id="cd23338">
    <property type="entry name" value="beta-trefoil_FSCN_FRG1"/>
    <property type="match status" value="1"/>
</dbReference>
<dbReference type="AlphaFoldDB" id="A0AA39I6Z4"/>
<dbReference type="InterPro" id="IPR010414">
    <property type="entry name" value="FRG1"/>
</dbReference>
<dbReference type="SUPFAM" id="SSF50405">
    <property type="entry name" value="Actin-crosslinking proteins"/>
    <property type="match status" value="1"/>
</dbReference>
<dbReference type="PANTHER" id="PTHR12928:SF0">
    <property type="entry name" value="FSHD REGION GENE 1"/>
    <property type="match status" value="1"/>
</dbReference>
<evidence type="ECO:0000313" key="5">
    <source>
        <dbReference type="EMBL" id="KAK0418960.1"/>
    </source>
</evidence>
<reference evidence="5" key="1">
    <citation type="submission" date="2023-06" db="EMBL/GenBank/DDBJ databases">
        <title>Genomic analysis of the entomopathogenic nematode Steinernema hermaphroditum.</title>
        <authorList>
            <person name="Schwarz E.M."/>
            <person name="Heppert J.K."/>
            <person name="Baniya A."/>
            <person name="Schwartz H.T."/>
            <person name="Tan C.-H."/>
            <person name="Antoshechkin I."/>
            <person name="Sternberg P.W."/>
            <person name="Goodrich-Blair H."/>
            <person name="Dillman A.R."/>
        </authorList>
    </citation>
    <scope>NUCLEOTIDE SEQUENCE</scope>
    <source>
        <strain evidence="5">PS9179</strain>
        <tissue evidence="5">Whole animal</tissue>
    </source>
</reference>
<accession>A0AA39I6Z4</accession>